<feature type="region of interest" description="Disordered" evidence="1">
    <location>
        <begin position="1"/>
        <end position="51"/>
    </location>
</feature>
<accession>A0AAN6MFE4</accession>
<name>A0AAN6MFE4_9PEZI</name>
<dbReference type="InterPro" id="IPR001214">
    <property type="entry name" value="SET_dom"/>
</dbReference>
<dbReference type="InterPro" id="IPR046341">
    <property type="entry name" value="SET_dom_sf"/>
</dbReference>
<reference evidence="3" key="2">
    <citation type="submission" date="2023-05" db="EMBL/GenBank/DDBJ databases">
        <authorList>
            <consortium name="Lawrence Berkeley National Laboratory"/>
            <person name="Steindorff A."/>
            <person name="Hensen N."/>
            <person name="Bonometti L."/>
            <person name="Westerberg I."/>
            <person name="Brannstrom I.O."/>
            <person name="Guillou S."/>
            <person name="Cros-Aarteil S."/>
            <person name="Calhoun S."/>
            <person name="Haridas S."/>
            <person name="Kuo A."/>
            <person name="Mondo S."/>
            <person name="Pangilinan J."/>
            <person name="Riley R."/>
            <person name="Labutti K."/>
            <person name="Andreopoulos B."/>
            <person name="Lipzen A."/>
            <person name="Chen C."/>
            <person name="Yanf M."/>
            <person name="Daum C."/>
            <person name="Ng V."/>
            <person name="Clum A."/>
            <person name="Ohm R."/>
            <person name="Martin F."/>
            <person name="Silar P."/>
            <person name="Natvig D."/>
            <person name="Lalanne C."/>
            <person name="Gautier V."/>
            <person name="Ament-Velasquez S.L."/>
            <person name="Kruys A."/>
            <person name="Hutchinson M.I."/>
            <person name="Powell A.J."/>
            <person name="Barry K."/>
            <person name="Miller A.N."/>
            <person name="Grigoriev I.V."/>
            <person name="Debuchy R."/>
            <person name="Gladieux P."/>
            <person name="Thoren M.H."/>
            <person name="Johannesson H."/>
        </authorList>
    </citation>
    <scope>NUCLEOTIDE SEQUENCE</scope>
    <source>
        <strain evidence="3">CBS 103.79</strain>
    </source>
</reference>
<evidence type="ECO:0000259" key="2">
    <source>
        <dbReference type="PROSITE" id="PS50280"/>
    </source>
</evidence>
<keyword evidence="4" id="KW-1185">Reference proteome</keyword>
<comment type="caution">
    <text evidence="3">The sequence shown here is derived from an EMBL/GenBank/DDBJ whole genome shotgun (WGS) entry which is preliminary data.</text>
</comment>
<dbReference type="Pfam" id="PF00856">
    <property type="entry name" value="SET"/>
    <property type="match status" value="1"/>
</dbReference>
<proteinExistence type="predicted"/>
<evidence type="ECO:0000313" key="3">
    <source>
        <dbReference type="EMBL" id="KAK3899204.1"/>
    </source>
</evidence>
<dbReference type="Gene3D" id="2.170.270.10">
    <property type="entry name" value="SET domain"/>
    <property type="match status" value="1"/>
</dbReference>
<dbReference type="PROSITE" id="PS50280">
    <property type="entry name" value="SET"/>
    <property type="match status" value="1"/>
</dbReference>
<gene>
    <name evidence="3" type="ORF">C8A05DRAFT_18332</name>
</gene>
<protein>
    <recommendedName>
        <fullName evidence="2">SET domain-containing protein</fullName>
    </recommendedName>
</protein>
<sequence length="232" mass="25218">MTEPEAPVSSGDGDAETPTGKGESDGQGEGEDADKDEFPLAPPPSPASVARAGGEDFFRILPSPLGGLGAFAARELKRDQTILVERPLLRTTHFRLMPDYHDLSEAAKRVYLSLHGGQDGDRFSRVERIKQLNSFAVPGGIAIFEIASRFNHACPSVRNVQYVFDDQREVLSLTVCQDVVPAGTELSITYGGSTVDLYSTYGFRCSCGGCTPLTDADIRKMEDLEYGNFGFW</sequence>
<evidence type="ECO:0000313" key="4">
    <source>
        <dbReference type="Proteomes" id="UP001303889"/>
    </source>
</evidence>
<organism evidence="3 4">
    <name type="scientific">Staphylotrichum tortipilum</name>
    <dbReference type="NCBI Taxonomy" id="2831512"/>
    <lineage>
        <taxon>Eukaryota</taxon>
        <taxon>Fungi</taxon>
        <taxon>Dikarya</taxon>
        <taxon>Ascomycota</taxon>
        <taxon>Pezizomycotina</taxon>
        <taxon>Sordariomycetes</taxon>
        <taxon>Sordariomycetidae</taxon>
        <taxon>Sordariales</taxon>
        <taxon>Chaetomiaceae</taxon>
        <taxon>Staphylotrichum</taxon>
    </lineage>
</organism>
<feature type="domain" description="SET" evidence="2">
    <location>
        <begin position="56"/>
        <end position="191"/>
    </location>
</feature>
<dbReference type="PANTHER" id="PTHR47332">
    <property type="entry name" value="SET DOMAIN-CONTAINING PROTEIN 5"/>
    <property type="match status" value="1"/>
</dbReference>
<dbReference type="InterPro" id="IPR053185">
    <property type="entry name" value="SET_domain_protein"/>
</dbReference>
<dbReference type="Proteomes" id="UP001303889">
    <property type="component" value="Unassembled WGS sequence"/>
</dbReference>
<reference evidence="3" key="1">
    <citation type="journal article" date="2023" name="Mol. Phylogenet. Evol.">
        <title>Genome-scale phylogeny and comparative genomics of the fungal order Sordariales.</title>
        <authorList>
            <person name="Hensen N."/>
            <person name="Bonometti L."/>
            <person name="Westerberg I."/>
            <person name="Brannstrom I.O."/>
            <person name="Guillou S."/>
            <person name="Cros-Aarteil S."/>
            <person name="Calhoun S."/>
            <person name="Haridas S."/>
            <person name="Kuo A."/>
            <person name="Mondo S."/>
            <person name="Pangilinan J."/>
            <person name="Riley R."/>
            <person name="LaButti K."/>
            <person name="Andreopoulos B."/>
            <person name="Lipzen A."/>
            <person name="Chen C."/>
            <person name="Yan M."/>
            <person name="Daum C."/>
            <person name="Ng V."/>
            <person name="Clum A."/>
            <person name="Steindorff A."/>
            <person name="Ohm R.A."/>
            <person name="Martin F."/>
            <person name="Silar P."/>
            <person name="Natvig D.O."/>
            <person name="Lalanne C."/>
            <person name="Gautier V."/>
            <person name="Ament-Velasquez S.L."/>
            <person name="Kruys A."/>
            <person name="Hutchinson M.I."/>
            <person name="Powell A.J."/>
            <person name="Barry K."/>
            <person name="Miller A.N."/>
            <person name="Grigoriev I.V."/>
            <person name="Debuchy R."/>
            <person name="Gladieux P."/>
            <person name="Hiltunen Thoren M."/>
            <person name="Johannesson H."/>
        </authorList>
    </citation>
    <scope>NUCLEOTIDE SEQUENCE</scope>
    <source>
        <strain evidence="3">CBS 103.79</strain>
    </source>
</reference>
<dbReference type="CDD" id="cd20071">
    <property type="entry name" value="SET_SMYD"/>
    <property type="match status" value="1"/>
</dbReference>
<dbReference type="SUPFAM" id="SSF82199">
    <property type="entry name" value="SET domain"/>
    <property type="match status" value="1"/>
</dbReference>
<dbReference type="EMBL" id="MU855819">
    <property type="protein sequence ID" value="KAK3899204.1"/>
    <property type="molecule type" value="Genomic_DNA"/>
</dbReference>
<dbReference type="AlphaFoldDB" id="A0AAN6MFE4"/>
<feature type="compositionally biased region" description="Acidic residues" evidence="1">
    <location>
        <begin position="26"/>
        <end position="35"/>
    </location>
</feature>
<dbReference type="PANTHER" id="PTHR47332:SF4">
    <property type="entry name" value="SET DOMAIN-CONTAINING PROTEIN 5"/>
    <property type="match status" value="1"/>
</dbReference>
<evidence type="ECO:0000256" key="1">
    <source>
        <dbReference type="SAM" id="MobiDB-lite"/>
    </source>
</evidence>